<comment type="caution">
    <text evidence="7">The sequence shown here is derived from an EMBL/GenBank/DDBJ whole genome shotgun (WGS) entry which is preliminary data.</text>
</comment>
<evidence type="ECO:0000259" key="6">
    <source>
        <dbReference type="Pfam" id="PF00155"/>
    </source>
</evidence>
<comment type="similarity">
    <text evidence="5">Belongs to the class-II pyridoxal-phosphate-dependent aminotransferase family. MalY/PatB cystathionine beta-lyase subfamily.</text>
</comment>
<dbReference type="CDD" id="cd00609">
    <property type="entry name" value="AAT_like"/>
    <property type="match status" value="1"/>
</dbReference>
<dbReference type="SUPFAM" id="SSF53383">
    <property type="entry name" value="PLP-dependent transferases"/>
    <property type="match status" value="1"/>
</dbReference>
<dbReference type="Proteomes" id="UP000028525">
    <property type="component" value="Unassembled WGS sequence"/>
</dbReference>
<dbReference type="RefSeq" id="WP_038281823.1">
    <property type="nucleotide sequence ID" value="NZ_JPME01000015.1"/>
</dbReference>
<dbReference type="EC" id="4.4.1.13" evidence="2"/>
<keyword evidence="8" id="KW-1185">Reference proteome</keyword>
<sequence>MGVKDFCSKYYVDRMGTASLKWDALDLRFGDPDLISMWVADMEFKVPEAVVEALHNRVDHGIFGYSFVPDSYYEAVIDWEYSHHGYKLEKEWMRISPGVVAALYWAVNMYTKEDDSVIILTPVYYPFHNCVKESHRNLVTCDLNYDKGIYTIDFEAFERKIVENQVKMYIMCSPHNPAGRVWTEEELEKMLEICARHKVLVVSDEIHQDLVFGEKKHIPAATIANGKYADNMITAFAASKTFNLATCLTSTIVIKNEELRKTWDEFTRVFNNVEVNIFGITAVEAALRGGNEWYQSLKKVIYHNYQMVVEEMKEFPEVYIAPLEGTYLLFMDLRNYVDIEQIKEFTQNQCRLAVDYGEWFGENWKGFIRLNLGTTPDIVMSAIDSIKTNLRKVNG</sequence>
<evidence type="ECO:0000256" key="2">
    <source>
        <dbReference type="ARBA" id="ARBA00012224"/>
    </source>
</evidence>
<evidence type="ECO:0000256" key="5">
    <source>
        <dbReference type="ARBA" id="ARBA00037974"/>
    </source>
</evidence>
<feature type="domain" description="Aminotransferase class I/classII large" evidence="6">
    <location>
        <begin position="41"/>
        <end position="386"/>
    </location>
</feature>
<keyword evidence="3" id="KW-0663">Pyridoxal phosphate</keyword>
<protein>
    <recommendedName>
        <fullName evidence="2">cysteine-S-conjugate beta-lyase</fullName>
        <ecNumber evidence="2">4.4.1.13</ecNumber>
    </recommendedName>
</protein>
<dbReference type="OrthoDB" id="9802872at2"/>
<dbReference type="GO" id="GO:0047804">
    <property type="term" value="F:cysteine-S-conjugate beta-lyase activity"/>
    <property type="evidence" value="ECO:0007669"/>
    <property type="project" value="UniProtKB-EC"/>
</dbReference>
<dbReference type="PANTHER" id="PTHR43525:SF1">
    <property type="entry name" value="PROTEIN MALY"/>
    <property type="match status" value="1"/>
</dbReference>
<evidence type="ECO:0000256" key="1">
    <source>
        <dbReference type="ARBA" id="ARBA00001933"/>
    </source>
</evidence>
<reference evidence="7 8" key="1">
    <citation type="submission" date="2014-07" db="EMBL/GenBank/DDBJ databases">
        <title>Draft genome of Clostridium celerecrescens 152B isolated from sediments associated with methane hydrate from Krishna Godavari basin.</title>
        <authorList>
            <person name="Honkalas V.S."/>
            <person name="Dabir A.P."/>
            <person name="Arora P."/>
            <person name="Dhakephalkar P.K."/>
        </authorList>
    </citation>
    <scope>NUCLEOTIDE SEQUENCE [LARGE SCALE GENOMIC DNA]</scope>
    <source>
        <strain evidence="7 8">152B</strain>
    </source>
</reference>
<dbReference type="Pfam" id="PF00155">
    <property type="entry name" value="Aminotran_1_2"/>
    <property type="match status" value="1"/>
</dbReference>
<dbReference type="STRING" id="29354.IO98_13685"/>
<gene>
    <name evidence="7" type="ORF">IO98_13685</name>
</gene>
<evidence type="ECO:0000256" key="4">
    <source>
        <dbReference type="ARBA" id="ARBA00023239"/>
    </source>
</evidence>
<keyword evidence="4" id="KW-0456">Lyase</keyword>
<dbReference type="AlphaFoldDB" id="A0A084JL89"/>
<dbReference type="NCBIfam" id="TIGR04350">
    <property type="entry name" value="C_S_lyase_PatB"/>
    <property type="match status" value="1"/>
</dbReference>
<dbReference type="InterPro" id="IPR004839">
    <property type="entry name" value="Aminotransferase_I/II_large"/>
</dbReference>
<keyword evidence="7" id="KW-0808">Transferase</keyword>
<dbReference type="PANTHER" id="PTHR43525">
    <property type="entry name" value="PROTEIN MALY"/>
    <property type="match status" value="1"/>
</dbReference>
<accession>A0A084JL89</accession>
<dbReference type="EMBL" id="JPME01000015">
    <property type="protein sequence ID" value="KEZ89723.1"/>
    <property type="molecule type" value="Genomic_DNA"/>
</dbReference>
<evidence type="ECO:0000313" key="8">
    <source>
        <dbReference type="Proteomes" id="UP000028525"/>
    </source>
</evidence>
<organism evidence="7 8">
    <name type="scientific">Lacrimispora celerecrescens</name>
    <dbReference type="NCBI Taxonomy" id="29354"/>
    <lineage>
        <taxon>Bacteria</taxon>
        <taxon>Bacillati</taxon>
        <taxon>Bacillota</taxon>
        <taxon>Clostridia</taxon>
        <taxon>Lachnospirales</taxon>
        <taxon>Lachnospiraceae</taxon>
        <taxon>Lacrimispora</taxon>
    </lineage>
</organism>
<name>A0A084JL89_9FIRM</name>
<dbReference type="InterPro" id="IPR015422">
    <property type="entry name" value="PyrdxlP-dep_Trfase_small"/>
</dbReference>
<dbReference type="GO" id="GO:0008483">
    <property type="term" value="F:transaminase activity"/>
    <property type="evidence" value="ECO:0007669"/>
    <property type="project" value="UniProtKB-KW"/>
</dbReference>
<evidence type="ECO:0000256" key="3">
    <source>
        <dbReference type="ARBA" id="ARBA00022898"/>
    </source>
</evidence>
<dbReference type="Gene3D" id="3.40.640.10">
    <property type="entry name" value="Type I PLP-dependent aspartate aminotransferase-like (Major domain)"/>
    <property type="match status" value="1"/>
</dbReference>
<keyword evidence="7" id="KW-0032">Aminotransferase</keyword>
<evidence type="ECO:0000313" key="7">
    <source>
        <dbReference type="EMBL" id="KEZ89723.1"/>
    </source>
</evidence>
<comment type="cofactor">
    <cofactor evidence="1">
        <name>pyridoxal 5'-phosphate</name>
        <dbReference type="ChEBI" id="CHEBI:597326"/>
    </cofactor>
</comment>
<dbReference type="Gene3D" id="3.90.1150.10">
    <property type="entry name" value="Aspartate Aminotransferase, domain 1"/>
    <property type="match status" value="1"/>
</dbReference>
<dbReference type="GO" id="GO:0030170">
    <property type="term" value="F:pyridoxal phosphate binding"/>
    <property type="evidence" value="ECO:0007669"/>
    <property type="project" value="InterPro"/>
</dbReference>
<dbReference type="InterPro" id="IPR051798">
    <property type="entry name" value="Class-II_PLP-Dep_Aminotrans"/>
</dbReference>
<dbReference type="InterPro" id="IPR027619">
    <property type="entry name" value="C-S_lyase_PatB-like"/>
</dbReference>
<dbReference type="InterPro" id="IPR015424">
    <property type="entry name" value="PyrdxlP-dep_Trfase"/>
</dbReference>
<dbReference type="InterPro" id="IPR015421">
    <property type="entry name" value="PyrdxlP-dep_Trfase_major"/>
</dbReference>
<proteinExistence type="inferred from homology"/>